<keyword evidence="1" id="KW-0812">Transmembrane</keyword>
<feature type="transmembrane region" description="Helical" evidence="1">
    <location>
        <begin position="20"/>
        <end position="45"/>
    </location>
</feature>
<dbReference type="RefSeq" id="WP_068133907.1">
    <property type="nucleotide sequence ID" value="NZ_AP014924.1"/>
</dbReference>
<organism evidence="2 3">
    <name type="scientific">Limnochorda pilosa</name>
    <dbReference type="NCBI Taxonomy" id="1555112"/>
    <lineage>
        <taxon>Bacteria</taxon>
        <taxon>Bacillati</taxon>
        <taxon>Bacillota</taxon>
        <taxon>Limnochordia</taxon>
        <taxon>Limnochordales</taxon>
        <taxon>Limnochordaceae</taxon>
        <taxon>Limnochorda</taxon>
    </lineage>
</organism>
<keyword evidence="1" id="KW-1133">Transmembrane helix</keyword>
<feature type="transmembrane region" description="Helical" evidence="1">
    <location>
        <begin position="89"/>
        <end position="111"/>
    </location>
</feature>
<protein>
    <submittedName>
        <fullName evidence="2">Uncharacterized protein</fullName>
    </submittedName>
</protein>
<dbReference type="Proteomes" id="UP000065807">
    <property type="component" value="Chromosome"/>
</dbReference>
<name>A0A0K2SH78_LIMPI</name>
<reference evidence="3" key="1">
    <citation type="submission" date="2015-07" db="EMBL/GenBank/DDBJ databases">
        <title>Complete genome sequence and phylogenetic analysis of Limnochorda pilosa.</title>
        <authorList>
            <person name="Watanabe M."/>
            <person name="Kojima H."/>
            <person name="Fukui M."/>
        </authorList>
    </citation>
    <scope>NUCLEOTIDE SEQUENCE [LARGE SCALE GENOMIC DNA]</scope>
    <source>
        <strain evidence="3">HC45</strain>
    </source>
</reference>
<proteinExistence type="predicted"/>
<evidence type="ECO:0000256" key="1">
    <source>
        <dbReference type="SAM" id="Phobius"/>
    </source>
</evidence>
<dbReference type="AlphaFoldDB" id="A0A0K2SH78"/>
<sequence>MGAAESGTGSGRTFWRRMWWALAISGAVAAIGLAAVTRDLLYLFLPAWGAGTKVIFGWDDTRYARDLAETALIWAVITAWLAWREGGALWSLPFMLAAFLAVAGGHAIAVLRYMAMQENVDSP</sequence>
<evidence type="ECO:0000313" key="2">
    <source>
        <dbReference type="EMBL" id="BAS26392.1"/>
    </source>
</evidence>
<keyword evidence="1" id="KW-0472">Membrane</keyword>
<reference evidence="3" key="2">
    <citation type="journal article" date="2016" name="Int. J. Syst. Evol. Microbiol.">
        <title>Complete genome sequence and cell structure of Limnochorda pilosa, a Gram-negative spore-former within the phylum Firmicutes.</title>
        <authorList>
            <person name="Watanabe M."/>
            <person name="Kojima H."/>
            <person name="Fukui M."/>
        </authorList>
    </citation>
    <scope>NUCLEOTIDE SEQUENCE [LARGE SCALE GENOMIC DNA]</scope>
    <source>
        <strain evidence="3">HC45</strain>
    </source>
</reference>
<evidence type="ECO:0000313" key="3">
    <source>
        <dbReference type="Proteomes" id="UP000065807"/>
    </source>
</evidence>
<dbReference type="KEGG" id="lpil:LIP_0535"/>
<dbReference type="EMBL" id="AP014924">
    <property type="protein sequence ID" value="BAS26392.1"/>
    <property type="molecule type" value="Genomic_DNA"/>
</dbReference>
<keyword evidence="3" id="KW-1185">Reference proteome</keyword>
<accession>A0A0K2SH78</accession>
<gene>
    <name evidence="2" type="ORF">LIP_0535</name>
</gene>